<dbReference type="Proteomes" id="UP000479000">
    <property type="component" value="Unassembled WGS sequence"/>
</dbReference>
<dbReference type="EMBL" id="CADCXU010026754">
    <property type="protein sequence ID" value="CAB0013458.1"/>
    <property type="molecule type" value="Genomic_DNA"/>
</dbReference>
<name>A0A6H5HA07_9HEMI</name>
<organism evidence="2 3">
    <name type="scientific">Nesidiocoris tenuis</name>
    <dbReference type="NCBI Taxonomy" id="355587"/>
    <lineage>
        <taxon>Eukaryota</taxon>
        <taxon>Metazoa</taxon>
        <taxon>Ecdysozoa</taxon>
        <taxon>Arthropoda</taxon>
        <taxon>Hexapoda</taxon>
        <taxon>Insecta</taxon>
        <taxon>Pterygota</taxon>
        <taxon>Neoptera</taxon>
        <taxon>Paraneoptera</taxon>
        <taxon>Hemiptera</taxon>
        <taxon>Heteroptera</taxon>
        <taxon>Panheteroptera</taxon>
        <taxon>Cimicomorpha</taxon>
        <taxon>Miridae</taxon>
        <taxon>Dicyphina</taxon>
        <taxon>Nesidiocoris</taxon>
    </lineage>
</organism>
<evidence type="ECO:0000313" key="3">
    <source>
        <dbReference type="Proteomes" id="UP000479000"/>
    </source>
</evidence>
<accession>A0A6H5HA07</accession>
<evidence type="ECO:0000313" key="2">
    <source>
        <dbReference type="EMBL" id="CAB0013458.1"/>
    </source>
</evidence>
<reference evidence="2 3" key="1">
    <citation type="submission" date="2020-02" db="EMBL/GenBank/DDBJ databases">
        <authorList>
            <person name="Ferguson B K."/>
        </authorList>
    </citation>
    <scope>NUCLEOTIDE SEQUENCE [LARGE SCALE GENOMIC DNA]</scope>
</reference>
<dbReference type="AlphaFoldDB" id="A0A6H5HA07"/>
<feature type="region of interest" description="Disordered" evidence="1">
    <location>
        <begin position="134"/>
        <end position="154"/>
    </location>
</feature>
<evidence type="ECO:0000256" key="1">
    <source>
        <dbReference type="SAM" id="MobiDB-lite"/>
    </source>
</evidence>
<sequence length="222" mass="25676">MNNSFSLKYTRYLRFLQRVISYPMPISISRIHECKLSPERIHPRERTFYGLFPRPNSPAGASQATHECNPTRKAALPVAREGSKMAQNIVAECQESIFMRKKEQIIISNKCFTVDMHFHRGLHRNVSVYEGRQDTRKVGQEKPHGNDLVPPEENPREVPVITTLRFHQWIVTQKQYFLASDGEEPSDCSLRNELRKKVDIKELERALVAPHWSIKAVLKKGA</sequence>
<proteinExistence type="predicted"/>
<protein>
    <submittedName>
        <fullName evidence="2">Uncharacterized protein</fullName>
    </submittedName>
</protein>
<keyword evidence="3" id="KW-1185">Reference proteome</keyword>
<gene>
    <name evidence="2" type="ORF">NTEN_LOCUS18069</name>
</gene>
<feature type="compositionally biased region" description="Basic and acidic residues" evidence="1">
    <location>
        <begin position="134"/>
        <end position="145"/>
    </location>
</feature>